<dbReference type="SUPFAM" id="SSF47413">
    <property type="entry name" value="lambda repressor-like DNA-binding domains"/>
    <property type="match status" value="1"/>
</dbReference>
<organism evidence="1 2">
    <name type="scientific">Geovibrio thiophilus</name>
    <dbReference type="NCBI Taxonomy" id="139438"/>
    <lineage>
        <taxon>Bacteria</taxon>
        <taxon>Pseudomonadati</taxon>
        <taxon>Deferribacterota</taxon>
        <taxon>Deferribacteres</taxon>
        <taxon>Deferribacterales</taxon>
        <taxon>Geovibrionaceae</taxon>
        <taxon>Geovibrio</taxon>
    </lineage>
</organism>
<gene>
    <name evidence="1" type="ORF">EP073_05285</name>
</gene>
<dbReference type="RefSeq" id="WP_128466121.1">
    <property type="nucleotide sequence ID" value="NZ_CP035108.1"/>
</dbReference>
<evidence type="ECO:0000313" key="1">
    <source>
        <dbReference type="EMBL" id="QAR32835.1"/>
    </source>
</evidence>
<sequence length="115" mass="13281">MKPIRTEEDYKNYLKRTDALMDMPETQENIDELEILSILVEKYEEEQFPINTPDPVEAIKFRMEQMGLTNSDIAPSLGGHNRVSEVLKGKRGLSINMIRKLHKDFNIPYESLIGA</sequence>
<keyword evidence="2" id="KW-1185">Reference proteome</keyword>
<dbReference type="OrthoDB" id="9796786at2"/>
<dbReference type="InterPro" id="IPR010982">
    <property type="entry name" value="Lambda_DNA-bd_dom_sf"/>
</dbReference>
<dbReference type="InterPro" id="IPR039060">
    <property type="entry name" value="Antitox_HigA"/>
</dbReference>
<dbReference type="GO" id="GO:0006355">
    <property type="term" value="P:regulation of DNA-templated transcription"/>
    <property type="evidence" value="ECO:0007669"/>
    <property type="project" value="InterPro"/>
</dbReference>
<evidence type="ECO:0000313" key="2">
    <source>
        <dbReference type="Proteomes" id="UP000287502"/>
    </source>
</evidence>
<dbReference type="PANTHER" id="PTHR40455">
    <property type="entry name" value="ANTITOXIN HIGA"/>
    <property type="match status" value="1"/>
</dbReference>
<dbReference type="PANTHER" id="PTHR40455:SF1">
    <property type="entry name" value="ANTITOXIN HIGA"/>
    <property type="match status" value="1"/>
</dbReference>
<dbReference type="Proteomes" id="UP000287502">
    <property type="component" value="Chromosome"/>
</dbReference>
<dbReference type="Gene3D" id="1.10.260.40">
    <property type="entry name" value="lambda repressor-like DNA-binding domains"/>
    <property type="match status" value="1"/>
</dbReference>
<accession>A0A410JXP9</accession>
<dbReference type="GO" id="GO:0001046">
    <property type="term" value="F:core promoter sequence-specific DNA binding"/>
    <property type="evidence" value="ECO:0007669"/>
    <property type="project" value="TreeGrafter"/>
</dbReference>
<protein>
    <submittedName>
        <fullName evidence="1">Transcriptional regulator</fullName>
    </submittedName>
</protein>
<dbReference type="AlphaFoldDB" id="A0A410JXP9"/>
<name>A0A410JXP9_9BACT</name>
<reference evidence="1 2" key="1">
    <citation type="submission" date="2019-01" db="EMBL/GenBank/DDBJ databases">
        <title>Geovibrio thiophilus DSM 11263, complete genome.</title>
        <authorList>
            <person name="Spring S."/>
            <person name="Bunk B."/>
            <person name="Sproer C."/>
        </authorList>
    </citation>
    <scope>NUCLEOTIDE SEQUENCE [LARGE SCALE GENOMIC DNA]</scope>
    <source>
        <strain evidence="1 2">DSM 11263</strain>
    </source>
</reference>
<dbReference type="EMBL" id="CP035108">
    <property type="protein sequence ID" value="QAR32835.1"/>
    <property type="molecule type" value="Genomic_DNA"/>
</dbReference>
<proteinExistence type="predicted"/>
<dbReference type="KEGG" id="gtl:EP073_05285"/>